<evidence type="ECO:0000313" key="1">
    <source>
        <dbReference type="EMBL" id="EON98081.1"/>
    </source>
</evidence>
<dbReference type="AlphaFoldDB" id="R8BFJ5"/>
<keyword evidence="2" id="KW-1185">Reference proteome</keyword>
<dbReference type="Proteomes" id="UP000014074">
    <property type="component" value="Unassembled WGS sequence"/>
</dbReference>
<dbReference type="RefSeq" id="XP_007917091.1">
    <property type="nucleotide sequence ID" value="XM_007918900.1"/>
</dbReference>
<name>R8BFJ5_PHAM7</name>
<sequence length="170" mass="19190">MASEGNLRSVLSLVSPTELAVVRRVAINEALFWVNSTDANYHSGLAASLTYDILKLVRRRLPGLRELIFVPRDENPVYSDTAMFVEPPIVQTRITRQVATAVRMLCEKFPHWSPPRWKIMTLSAVPDPPVYERGVLGYGDGQSRRSAIMETIMQRSRDMEALEDEEAATD</sequence>
<dbReference type="GeneID" id="19327010"/>
<proteinExistence type="predicted"/>
<dbReference type="OrthoDB" id="3557569at2759"/>
<evidence type="ECO:0000313" key="2">
    <source>
        <dbReference type="Proteomes" id="UP000014074"/>
    </source>
</evidence>
<dbReference type="HOGENOM" id="CLU_1571725_0_0_1"/>
<dbReference type="eggNOG" id="ENOG502RNM1">
    <property type="taxonomic scope" value="Eukaryota"/>
</dbReference>
<protein>
    <submittedName>
        <fullName evidence="1">Uncharacterized protein</fullName>
    </submittedName>
</protein>
<dbReference type="KEGG" id="tmn:UCRPA7_6362"/>
<dbReference type="EMBL" id="KB933236">
    <property type="protein sequence ID" value="EON98081.1"/>
    <property type="molecule type" value="Genomic_DNA"/>
</dbReference>
<organism evidence="1 2">
    <name type="scientific">Phaeoacremonium minimum (strain UCR-PA7)</name>
    <name type="common">Esca disease fungus</name>
    <name type="synonym">Togninia minima</name>
    <dbReference type="NCBI Taxonomy" id="1286976"/>
    <lineage>
        <taxon>Eukaryota</taxon>
        <taxon>Fungi</taxon>
        <taxon>Dikarya</taxon>
        <taxon>Ascomycota</taxon>
        <taxon>Pezizomycotina</taxon>
        <taxon>Sordariomycetes</taxon>
        <taxon>Sordariomycetidae</taxon>
        <taxon>Togniniales</taxon>
        <taxon>Togniniaceae</taxon>
        <taxon>Phaeoacremonium</taxon>
    </lineage>
</organism>
<reference evidence="2" key="1">
    <citation type="journal article" date="2013" name="Genome Announc.">
        <title>Draft genome sequence of the ascomycete Phaeoacremonium aleophilum strain UCR-PA7, a causal agent of the esca disease complex in grapevines.</title>
        <authorList>
            <person name="Blanco-Ulate B."/>
            <person name="Rolshausen P."/>
            <person name="Cantu D."/>
        </authorList>
    </citation>
    <scope>NUCLEOTIDE SEQUENCE [LARGE SCALE GENOMIC DNA]</scope>
    <source>
        <strain evidence="2">UCR-PA7</strain>
    </source>
</reference>
<gene>
    <name evidence="1" type="ORF">UCRPA7_6362</name>
</gene>
<accession>R8BFJ5</accession>